<organism evidence="9 10">
    <name type="scientific">Sphingomonas morindae</name>
    <dbReference type="NCBI Taxonomy" id="1541170"/>
    <lineage>
        <taxon>Bacteria</taxon>
        <taxon>Pseudomonadati</taxon>
        <taxon>Pseudomonadota</taxon>
        <taxon>Alphaproteobacteria</taxon>
        <taxon>Sphingomonadales</taxon>
        <taxon>Sphingomonadaceae</taxon>
        <taxon>Sphingomonas</taxon>
    </lineage>
</organism>
<dbReference type="Pfam" id="PF02321">
    <property type="entry name" value="OEP"/>
    <property type="match status" value="2"/>
</dbReference>
<keyword evidence="5" id="KW-0812">Transmembrane</keyword>
<sequence length="414" mass="42298">MIKPALLMLALLAGPAGAETLRDAVLAAYASNPVLGAARARQEARAEATEQARAGGRLTLAADGAGGYDKFGYGKGVGVGASAQLPIWTGGRVSSAVRAASADVAAGAEGVRDTQGALLETVVSAYATLLYDQQAMRIARADIALLDTQVADSHARFTLGNATRTDVARLEAQRASANATLASVETALAADLARYRAVVGHEPDALAPPAIAPAALPPSRDEARRLALLANPLYRQSQAAADADAARIDQARANGAPSLALGGGYARDYDLAGRTGSGFPVIANAGLMLHVPILTGGLVASQVRQARAEHRAALFDMEAAARDAVRSADAAWAALAGARAQAEANRQSVDAAELALKGVRAEYAFGLRSTLDILVADESLRGAQLALASSESAMLVAQAALLHATGRLDADAFP</sequence>
<dbReference type="PANTHER" id="PTHR30026">
    <property type="entry name" value="OUTER MEMBRANE PROTEIN TOLC"/>
    <property type="match status" value="1"/>
</dbReference>
<dbReference type="InterPro" id="IPR051906">
    <property type="entry name" value="TolC-like"/>
</dbReference>
<keyword evidence="8" id="KW-0732">Signal</keyword>
<evidence type="ECO:0000256" key="7">
    <source>
        <dbReference type="ARBA" id="ARBA00023237"/>
    </source>
</evidence>
<proteinExistence type="inferred from homology"/>
<evidence type="ECO:0000256" key="8">
    <source>
        <dbReference type="SAM" id="SignalP"/>
    </source>
</evidence>
<dbReference type="PANTHER" id="PTHR30026:SF22">
    <property type="entry name" value="OUTER MEMBRANE EFFLUX PROTEIN"/>
    <property type="match status" value="1"/>
</dbReference>
<keyword evidence="6" id="KW-0472">Membrane</keyword>
<evidence type="ECO:0000256" key="3">
    <source>
        <dbReference type="ARBA" id="ARBA00022448"/>
    </source>
</evidence>
<gene>
    <name evidence="9" type="ORF">LHA26_17910</name>
</gene>
<comment type="subcellular location">
    <subcellularLocation>
        <location evidence="1">Cell outer membrane</location>
    </subcellularLocation>
</comment>
<dbReference type="Gene3D" id="1.20.1600.10">
    <property type="entry name" value="Outer membrane efflux proteins (OEP)"/>
    <property type="match status" value="1"/>
</dbReference>
<dbReference type="InterPro" id="IPR010130">
    <property type="entry name" value="T1SS_OMP_TolC"/>
</dbReference>
<keyword evidence="3" id="KW-0813">Transport</keyword>
<evidence type="ECO:0000256" key="4">
    <source>
        <dbReference type="ARBA" id="ARBA00022452"/>
    </source>
</evidence>
<keyword evidence="7" id="KW-0998">Cell outer membrane</keyword>
<dbReference type="RefSeq" id="WP_252168856.1">
    <property type="nucleotide sequence ID" value="NZ_CP084931.1"/>
</dbReference>
<name>A0ABY4XDQ6_9SPHN</name>
<evidence type="ECO:0000256" key="5">
    <source>
        <dbReference type="ARBA" id="ARBA00022692"/>
    </source>
</evidence>
<evidence type="ECO:0000256" key="1">
    <source>
        <dbReference type="ARBA" id="ARBA00004442"/>
    </source>
</evidence>
<comment type="similarity">
    <text evidence="2">Belongs to the outer membrane factor (OMF) (TC 1.B.17) family.</text>
</comment>
<dbReference type="InterPro" id="IPR003423">
    <property type="entry name" value="OMP_efflux"/>
</dbReference>
<feature type="chain" id="PRO_5045110615" evidence="8">
    <location>
        <begin position="19"/>
        <end position="414"/>
    </location>
</feature>
<feature type="signal peptide" evidence="8">
    <location>
        <begin position="1"/>
        <end position="18"/>
    </location>
</feature>
<protein>
    <submittedName>
        <fullName evidence="9">TolC family outer membrane protein</fullName>
    </submittedName>
</protein>
<evidence type="ECO:0000313" key="10">
    <source>
        <dbReference type="Proteomes" id="UP001056937"/>
    </source>
</evidence>
<keyword evidence="10" id="KW-1185">Reference proteome</keyword>
<reference evidence="9" key="1">
    <citation type="journal article" date="2022" name="Toxins">
        <title>Genomic Analysis of Sphingopyxis sp. USTB-05 for Biodegrading Cyanobacterial Hepatotoxins.</title>
        <authorList>
            <person name="Liu C."/>
            <person name="Xu Q."/>
            <person name="Zhao Z."/>
            <person name="Zhang H."/>
            <person name="Liu X."/>
            <person name="Yin C."/>
            <person name="Liu Y."/>
            <person name="Yan H."/>
        </authorList>
    </citation>
    <scope>NUCLEOTIDE SEQUENCE</scope>
    <source>
        <strain evidence="9">NBD5</strain>
    </source>
</reference>
<evidence type="ECO:0000256" key="2">
    <source>
        <dbReference type="ARBA" id="ARBA00007613"/>
    </source>
</evidence>
<dbReference type="NCBIfam" id="TIGR01844">
    <property type="entry name" value="type_I_sec_TolC"/>
    <property type="match status" value="1"/>
</dbReference>
<dbReference type="Proteomes" id="UP001056937">
    <property type="component" value="Chromosome 2"/>
</dbReference>
<accession>A0ABY4XDQ6</accession>
<evidence type="ECO:0000313" key="9">
    <source>
        <dbReference type="EMBL" id="USI75042.1"/>
    </source>
</evidence>
<evidence type="ECO:0000256" key="6">
    <source>
        <dbReference type="ARBA" id="ARBA00023136"/>
    </source>
</evidence>
<dbReference type="SUPFAM" id="SSF56954">
    <property type="entry name" value="Outer membrane efflux proteins (OEP)"/>
    <property type="match status" value="1"/>
</dbReference>
<keyword evidence="4" id="KW-1134">Transmembrane beta strand</keyword>
<dbReference type="EMBL" id="CP084931">
    <property type="protein sequence ID" value="USI75042.1"/>
    <property type="molecule type" value="Genomic_DNA"/>
</dbReference>